<keyword evidence="3" id="KW-1185">Reference proteome</keyword>
<evidence type="ECO:0000259" key="1">
    <source>
        <dbReference type="PROSITE" id="PS50222"/>
    </source>
</evidence>
<gene>
    <name evidence="2" type="ORF">F0L46_01450</name>
</gene>
<sequence length="652" mass="67835">MTDWASWKDGTKSYGEFTDLFLQHAGNDREMDKTEFEGFMKALGVKDGSFEAVPKKDDGKTINLSELVARMDTVDRRDKGDTDGVFMRSELDAFFKADDKGGGSGSLKFADVNKDKDGINSMFISKDELKFAVMKYDTNGDNKLDGDEVKALAKATGADASKLAGYAGCDGYLDGSDLDAAFGSVDKASGGDDDGQLNADELNTFFGISKAGDAPGAGGTGFNFASVDANGDKSVTGGEIYTKLSALSSPGDDKAWQGDEIKDLASKSGISLDVLTKTAGTDGYLDETDITNAVKAQDSDGALDEAGFNALFGLGNGGTGTGTTTPTFKFSDINKDKDGINSMLISKSELKDFLAATKTDGGDGKWQGDEIKDLAKALGVDVNTLTAMAGTDGYLDSADIDAGFSKIDKASGGDDDGQLNADELNSFFGISKAGGGSGTGAAFSFGSVDANGNKSVNTDEIFTKMAAISPPGDDNAWQGDEIKDLSSKSGLSLDVLTKMAGTDGYLDKADIDKAVKAQDSDGELDEAGFNTLFGINNGGNGGGSNYTNTGLAFTDVNKDKSGIESMFASTGEVFDFLIATNTHGGDYVWEGDQEMKALSDALKIDVSLLKAAAGDDNKLDAKDVADLVAKVDGKNGDGSLNADQLKTLFKAS</sequence>
<evidence type="ECO:0000313" key="2">
    <source>
        <dbReference type="EMBL" id="KAA2243944.1"/>
    </source>
</evidence>
<dbReference type="SMART" id="SM00054">
    <property type="entry name" value="EFh"/>
    <property type="match status" value="4"/>
</dbReference>
<accession>A0A5B2VYQ2</accession>
<protein>
    <recommendedName>
        <fullName evidence="1">EF-hand domain-containing protein</fullName>
    </recommendedName>
</protein>
<evidence type="ECO:0000313" key="3">
    <source>
        <dbReference type="Proteomes" id="UP000323142"/>
    </source>
</evidence>
<dbReference type="InterPro" id="IPR011992">
    <property type="entry name" value="EF-hand-dom_pair"/>
</dbReference>
<dbReference type="PROSITE" id="PS50222">
    <property type="entry name" value="EF_HAND_2"/>
    <property type="match status" value="1"/>
</dbReference>
<reference evidence="2 3" key="1">
    <citation type="submission" date="2019-09" db="EMBL/GenBank/DDBJ databases">
        <title>Salinarimonas rosea gen. nov., sp. nov., a new member of the a-2 subgroup of the Proteobacteria.</title>
        <authorList>
            <person name="Liu J."/>
        </authorList>
    </citation>
    <scope>NUCLEOTIDE SEQUENCE [LARGE SCALE GENOMIC DNA]</scope>
    <source>
        <strain evidence="2 3">BN140002</strain>
    </source>
</reference>
<dbReference type="GO" id="GO:0005509">
    <property type="term" value="F:calcium ion binding"/>
    <property type="evidence" value="ECO:0007669"/>
    <property type="project" value="InterPro"/>
</dbReference>
<dbReference type="InterPro" id="IPR002048">
    <property type="entry name" value="EF_hand_dom"/>
</dbReference>
<dbReference type="SUPFAM" id="SSF47473">
    <property type="entry name" value="EF-hand"/>
    <property type="match status" value="2"/>
</dbReference>
<name>A0A5B2VYQ2_9HYPH</name>
<feature type="domain" description="EF-hand" evidence="1">
    <location>
        <begin position="124"/>
        <end position="159"/>
    </location>
</feature>
<dbReference type="RefSeq" id="WP_149815256.1">
    <property type="nucleotide sequence ID" value="NZ_VUOA01000005.1"/>
</dbReference>
<dbReference type="InterPro" id="IPR018247">
    <property type="entry name" value="EF_Hand_1_Ca_BS"/>
</dbReference>
<proteinExistence type="predicted"/>
<dbReference type="Gene3D" id="1.10.238.10">
    <property type="entry name" value="EF-hand"/>
    <property type="match status" value="1"/>
</dbReference>
<comment type="caution">
    <text evidence="2">The sequence shown here is derived from an EMBL/GenBank/DDBJ whole genome shotgun (WGS) entry which is preliminary data.</text>
</comment>
<dbReference type="EMBL" id="VUOA01000005">
    <property type="protein sequence ID" value="KAA2243944.1"/>
    <property type="molecule type" value="Genomic_DNA"/>
</dbReference>
<dbReference type="PROSITE" id="PS00018">
    <property type="entry name" value="EF_HAND_1"/>
    <property type="match status" value="3"/>
</dbReference>
<organism evidence="2 3">
    <name type="scientific">Salinarimonas soli</name>
    <dbReference type="NCBI Taxonomy" id="1638099"/>
    <lineage>
        <taxon>Bacteria</taxon>
        <taxon>Pseudomonadati</taxon>
        <taxon>Pseudomonadota</taxon>
        <taxon>Alphaproteobacteria</taxon>
        <taxon>Hyphomicrobiales</taxon>
        <taxon>Salinarimonadaceae</taxon>
        <taxon>Salinarimonas</taxon>
    </lineage>
</organism>
<dbReference type="OrthoDB" id="9801400at2"/>
<dbReference type="Proteomes" id="UP000323142">
    <property type="component" value="Unassembled WGS sequence"/>
</dbReference>
<dbReference type="AlphaFoldDB" id="A0A5B2VYQ2"/>
<reference evidence="2 3" key="2">
    <citation type="submission" date="2019-09" db="EMBL/GenBank/DDBJ databases">
        <authorList>
            <person name="Jin C."/>
        </authorList>
    </citation>
    <scope>NUCLEOTIDE SEQUENCE [LARGE SCALE GENOMIC DNA]</scope>
    <source>
        <strain evidence="2 3">BN140002</strain>
    </source>
</reference>